<sequence>GKRFQKLVVTKPPPVLSSRNAQTFRDTSATDPPRPTCSPVLHHLDFATTLPIPQLTCITLPPSLTQRKRVQHWAIIFSGLTDAERRCCVLVSRTFRYAVYLSASHILRQRHTGLRLSQDIAQYSQAMTNMWPYLRVRENEAAERRRAYEASFLGTFMRTRGLPEPIAARLWSSPDDHRQIGMALRFVLTRLWFALSIGSGAGMGDPKAVAWLKAMVVDVQPVIAHEIWSITVEHALGLGQQRETIYVLEATCEPVGHPEVAPKPQPQGHTDDTDRTSALPIRADWSEHIHRHLDGLRGPGKTTAILDQLKWANREEYERGVGRLWLTRIEKEGDLGAAKRAVAERYVLACVIASSVSGQWMSASEMAQDFAGLSSRSYAATARPKNAQVSLYLPEHHHIESVHFEGAGQALHPALAIVQTPHRAYFILRDNGMQVGCEEDGVSEVWQEVVGCDASGR</sequence>
<dbReference type="AlphaFoldDB" id="S8E0Z6"/>
<accession>S8E0Z6</accession>
<evidence type="ECO:0000313" key="3">
    <source>
        <dbReference type="Proteomes" id="UP000015241"/>
    </source>
</evidence>
<keyword evidence="3" id="KW-1185">Reference proteome</keyword>
<gene>
    <name evidence="2" type="ORF">FOMPIDRAFT_1126445</name>
</gene>
<reference evidence="2 3" key="1">
    <citation type="journal article" date="2012" name="Science">
        <title>The Paleozoic origin of enzymatic lignin decomposition reconstructed from 31 fungal genomes.</title>
        <authorList>
            <person name="Floudas D."/>
            <person name="Binder M."/>
            <person name="Riley R."/>
            <person name="Barry K."/>
            <person name="Blanchette R.A."/>
            <person name="Henrissat B."/>
            <person name="Martinez A.T."/>
            <person name="Otillar R."/>
            <person name="Spatafora J.W."/>
            <person name="Yadav J.S."/>
            <person name="Aerts A."/>
            <person name="Benoit I."/>
            <person name="Boyd A."/>
            <person name="Carlson A."/>
            <person name="Copeland A."/>
            <person name="Coutinho P.M."/>
            <person name="de Vries R.P."/>
            <person name="Ferreira P."/>
            <person name="Findley K."/>
            <person name="Foster B."/>
            <person name="Gaskell J."/>
            <person name="Glotzer D."/>
            <person name="Gorecki P."/>
            <person name="Heitman J."/>
            <person name="Hesse C."/>
            <person name="Hori C."/>
            <person name="Igarashi K."/>
            <person name="Jurgens J.A."/>
            <person name="Kallen N."/>
            <person name="Kersten P."/>
            <person name="Kohler A."/>
            <person name="Kuees U."/>
            <person name="Kumar T.K.A."/>
            <person name="Kuo A."/>
            <person name="LaButti K."/>
            <person name="Larrondo L.F."/>
            <person name="Lindquist E."/>
            <person name="Ling A."/>
            <person name="Lombard V."/>
            <person name="Lucas S."/>
            <person name="Lundell T."/>
            <person name="Martin R."/>
            <person name="McLaughlin D.J."/>
            <person name="Morgenstern I."/>
            <person name="Morin E."/>
            <person name="Murat C."/>
            <person name="Nagy L.G."/>
            <person name="Nolan M."/>
            <person name="Ohm R.A."/>
            <person name="Patyshakuliyeva A."/>
            <person name="Rokas A."/>
            <person name="Ruiz-Duenas F.J."/>
            <person name="Sabat G."/>
            <person name="Salamov A."/>
            <person name="Samejima M."/>
            <person name="Schmutz J."/>
            <person name="Slot J.C."/>
            <person name="St John F."/>
            <person name="Stenlid J."/>
            <person name="Sun H."/>
            <person name="Sun S."/>
            <person name="Syed K."/>
            <person name="Tsang A."/>
            <person name="Wiebenga A."/>
            <person name="Young D."/>
            <person name="Pisabarro A."/>
            <person name="Eastwood D.C."/>
            <person name="Martin F."/>
            <person name="Cullen D."/>
            <person name="Grigoriev I.V."/>
            <person name="Hibbett D.S."/>
        </authorList>
    </citation>
    <scope>NUCLEOTIDE SEQUENCE</scope>
    <source>
        <strain evidence="3">FP-58527</strain>
    </source>
</reference>
<dbReference type="Proteomes" id="UP000015241">
    <property type="component" value="Unassembled WGS sequence"/>
</dbReference>
<dbReference type="STRING" id="743788.S8E0Z6"/>
<feature type="region of interest" description="Disordered" evidence="1">
    <location>
        <begin position="256"/>
        <end position="276"/>
    </location>
</feature>
<feature type="region of interest" description="Disordered" evidence="1">
    <location>
        <begin position="14"/>
        <end position="34"/>
    </location>
</feature>
<evidence type="ECO:0000256" key="1">
    <source>
        <dbReference type="SAM" id="MobiDB-lite"/>
    </source>
</evidence>
<protein>
    <submittedName>
        <fullName evidence="2">Uncharacterized protein</fullName>
    </submittedName>
</protein>
<evidence type="ECO:0000313" key="2">
    <source>
        <dbReference type="EMBL" id="EPS98462.1"/>
    </source>
</evidence>
<organism evidence="2 3">
    <name type="scientific">Fomitopsis schrenkii</name>
    <name type="common">Brown rot fungus</name>
    <dbReference type="NCBI Taxonomy" id="2126942"/>
    <lineage>
        <taxon>Eukaryota</taxon>
        <taxon>Fungi</taxon>
        <taxon>Dikarya</taxon>
        <taxon>Basidiomycota</taxon>
        <taxon>Agaricomycotina</taxon>
        <taxon>Agaricomycetes</taxon>
        <taxon>Polyporales</taxon>
        <taxon>Fomitopsis</taxon>
    </lineage>
</organism>
<feature type="non-terminal residue" evidence="2">
    <location>
        <position position="1"/>
    </location>
</feature>
<dbReference type="InParanoid" id="S8E0Z6"/>
<proteinExistence type="predicted"/>
<feature type="compositionally biased region" description="Polar residues" evidence="1">
    <location>
        <begin position="17"/>
        <end position="30"/>
    </location>
</feature>
<name>S8E0Z6_FOMSC</name>
<dbReference type="HOGENOM" id="CLU_654006_0_0_1"/>
<dbReference type="OrthoDB" id="2368680at2759"/>
<dbReference type="EMBL" id="KE504165">
    <property type="protein sequence ID" value="EPS98462.1"/>
    <property type="molecule type" value="Genomic_DNA"/>
</dbReference>
<dbReference type="eggNOG" id="ENOG502S7TZ">
    <property type="taxonomic scope" value="Eukaryota"/>
</dbReference>